<dbReference type="NCBIfam" id="TIGR01640">
    <property type="entry name" value="F_box_assoc_1"/>
    <property type="match status" value="1"/>
</dbReference>
<dbReference type="PANTHER" id="PTHR31111">
    <property type="entry name" value="BNAA05G37150D PROTEIN-RELATED"/>
    <property type="match status" value="1"/>
</dbReference>
<dbReference type="InterPro" id="IPR013187">
    <property type="entry name" value="F-box-assoc_dom_typ3"/>
</dbReference>
<dbReference type="STRING" id="4565.A0A3B6NHG4"/>
<dbReference type="Gramene" id="TraesLDM6A03G03244400.1">
    <property type="protein sequence ID" value="TraesLDM6A03G03244400.1.CDS1"/>
    <property type="gene ID" value="TraesLDM6A03G03244400"/>
</dbReference>
<dbReference type="Gramene" id="TraesROB_scaffold_031474_01G000300.1">
    <property type="protein sequence ID" value="TraesROB_scaffold_031474_01G000300.1"/>
    <property type="gene ID" value="TraesROB_scaffold_031474_01G000300"/>
</dbReference>
<proteinExistence type="predicted"/>
<dbReference type="SMR" id="A0A3B6NHG4"/>
<protein>
    <recommendedName>
        <fullName evidence="1">F-box associated beta-propeller type 3 domain-containing protein</fullName>
    </recommendedName>
</protein>
<dbReference type="Gramene" id="TraesLAC6A03G03195200.1">
    <property type="protein sequence ID" value="TraesLAC6A03G03195200.1.CDS1"/>
    <property type="gene ID" value="TraesLAC6A03G03195200"/>
</dbReference>
<dbReference type="OrthoDB" id="591557at2759"/>
<dbReference type="Gramene" id="TraesCS6A03G0038700.1">
    <property type="protein sequence ID" value="TraesCS6A03G0038700.1.CDS1"/>
    <property type="gene ID" value="TraesCS6A03G0038700"/>
</dbReference>
<dbReference type="Gramene" id="TraesWEE_scaffold_010809_01G000100.1">
    <property type="protein sequence ID" value="TraesWEE_scaffold_010809_01G000100.1"/>
    <property type="gene ID" value="TraesWEE_scaffold_010809_01G000100"/>
</dbReference>
<dbReference type="Proteomes" id="UP000019116">
    <property type="component" value="Chromosome 6A"/>
</dbReference>
<organism evidence="2">
    <name type="scientific">Triticum aestivum</name>
    <name type="common">Wheat</name>
    <dbReference type="NCBI Taxonomy" id="4565"/>
    <lineage>
        <taxon>Eukaryota</taxon>
        <taxon>Viridiplantae</taxon>
        <taxon>Streptophyta</taxon>
        <taxon>Embryophyta</taxon>
        <taxon>Tracheophyta</taxon>
        <taxon>Spermatophyta</taxon>
        <taxon>Magnoliopsida</taxon>
        <taxon>Liliopsida</taxon>
        <taxon>Poales</taxon>
        <taxon>Poaceae</taxon>
        <taxon>BOP clade</taxon>
        <taxon>Pooideae</taxon>
        <taxon>Triticodae</taxon>
        <taxon>Triticeae</taxon>
        <taxon>Triticinae</taxon>
        <taxon>Triticum</taxon>
    </lineage>
</organism>
<dbReference type="Gramene" id="TraesJAG6A03G03235660.1">
    <property type="protein sequence ID" value="TraesJAG6A03G03235660.1.CDS1"/>
    <property type="gene ID" value="TraesJAG6A03G03235660"/>
</dbReference>
<evidence type="ECO:0000313" key="2">
    <source>
        <dbReference type="EnsemblPlants" id="TraesCS6A02G017800.1.cds1"/>
    </source>
</evidence>
<name>A0A3B6NHG4_WHEAT</name>
<dbReference type="Gramene" id="TraesSTA6A03G03230670.1">
    <property type="protein sequence ID" value="TraesSTA6A03G03230670.1.CDS1"/>
    <property type="gene ID" value="TraesSTA6A03G03230670"/>
</dbReference>
<dbReference type="Gramene" id="TraesSYM6A03G03180250.1">
    <property type="protein sequence ID" value="TraesSYM6A03G03180250.1.CDS1"/>
    <property type="gene ID" value="TraesSYM6A03G03180250"/>
</dbReference>
<evidence type="ECO:0000259" key="1">
    <source>
        <dbReference type="Pfam" id="PF08268"/>
    </source>
</evidence>
<dbReference type="AlphaFoldDB" id="A0A3B6NHG4"/>
<reference evidence="2" key="1">
    <citation type="submission" date="2018-08" db="EMBL/GenBank/DDBJ databases">
        <authorList>
            <person name="Rossello M."/>
        </authorList>
    </citation>
    <scope>NUCLEOTIDE SEQUENCE [LARGE SCALE GENOMIC DNA]</scope>
    <source>
        <strain evidence="2">cv. Chinese Spring</strain>
    </source>
</reference>
<dbReference type="Gramene" id="TraesCAD_scaffold_025578_01G000400.1">
    <property type="protein sequence ID" value="TraesCAD_scaffold_025578_01G000400.1"/>
    <property type="gene ID" value="TraesCAD_scaffold_025578_01G000400"/>
</dbReference>
<feature type="domain" description="F-box associated beta-propeller type 3" evidence="1">
    <location>
        <begin position="3"/>
        <end position="176"/>
    </location>
</feature>
<accession>A0A3B6NHG4</accession>
<dbReference type="Gramene" id="TraesARI6A03G03194840.1">
    <property type="protein sequence ID" value="TraesARI6A03G03194840.1.CDS1"/>
    <property type="gene ID" value="TraesARI6A03G03194840"/>
</dbReference>
<reference evidence="2" key="2">
    <citation type="submission" date="2018-10" db="UniProtKB">
        <authorList>
            <consortium name="EnsemblPlants"/>
        </authorList>
    </citation>
    <scope>IDENTIFICATION</scope>
</reference>
<sequence>MGIGYDTRIHKHKVVRLYSSGDLPPACEVYVLNSTGQWRPPAGAADRTLPLGYATNFCRHQSIFAQGHLHWVAQPDRKFNSERIIMSFSINDEEFGILPLPPVKMYPCVIRELDGRLCVFKNSDEFKRSYDIWVLRDHQAGAWDLHCRIDLDTPPLADTQLMRSRSVIPLGTVHDGRCLLLRPDPDLIESESLESHKLFMYRPVTGDVEDLLAGGGILTHHTMAQRVVAPYEESLESTGYGDTKSQA</sequence>
<dbReference type="OMA" id="YPCVIRE"/>
<keyword evidence="3" id="KW-1185">Reference proteome</keyword>
<dbReference type="Pfam" id="PF08268">
    <property type="entry name" value="FBA_3"/>
    <property type="match status" value="1"/>
</dbReference>
<dbReference type="Gramene" id="TraesMAC6A03G03237740.1">
    <property type="protein sequence ID" value="TraesMAC6A03G03237740.1.CDS1"/>
    <property type="gene ID" value="TraesMAC6A03G03237740"/>
</dbReference>
<dbReference type="Gramene" id="TraesCLE_scaffold_068044_01G000500.1">
    <property type="protein sequence ID" value="TraesCLE_scaffold_068044_01G000500.1"/>
    <property type="gene ID" value="TraesCLE_scaffold_068044_01G000500"/>
</dbReference>
<dbReference type="EnsemblPlants" id="TraesCS6A02G017800.1">
    <property type="protein sequence ID" value="TraesCS6A02G017800.1.cds1"/>
    <property type="gene ID" value="TraesCS6A02G017800"/>
</dbReference>
<dbReference type="InterPro" id="IPR017451">
    <property type="entry name" value="F-box-assoc_interact_dom"/>
</dbReference>
<dbReference type="Gramene" id="TraesNOR6A03G03270330.1">
    <property type="protein sequence ID" value="TraesNOR6A03G03270330.1.CDS1"/>
    <property type="gene ID" value="TraesNOR6A03G03270330"/>
</dbReference>
<dbReference type="PANTHER" id="PTHR31111:SF134">
    <property type="entry name" value="F-BOX ASSOCIATED INTERACTION DOMAIN-CONTAINING PROTEIN"/>
    <property type="match status" value="1"/>
</dbReference>
<evidence type="ECO:0000313" key="3">
    <source>
        <dbReference type="Proteomes" id="UP000019116"/>
    </source>
</evidence>
<dbReference type="Gramene" id="TraesCS6A02G017800.1">
    <property type="protein sequence ID" value="TraesCS6A02G017800.1.cds1"/>
    <property type="gene ID" value="TraesCS6A02G017800"/>
</dbReference>